<accession>A0A3N4JQ87</accession>
<name>A0A3N4JQ87_9PEZI</name>
<dbReference type="OrthoDB" id="5459090at2759"/>
<gene>
    <name evidence="1" type="ORF">L873DRAFT_1843051</name>
</gene>
<keyword evidence="2" id="KW-1185">Reference proteome</keyword>
<evidence type="ECO:0000313" key="2">
    <source>
        <dbReference type="Proteomes" id="UP000276215"/>
    </source>
</evidence>
<proteinExistence type="predicted"/>
<dbReference type="AlphaFoldDB" id="A0A3N4JQ87"/>
<evidence type="ECO:0000313" key="1">
    <source>
        <dbReference type="EMBL" id="RPB00470.1"/>
    </source>
</evidence>
<dbReference type="EMBL" id="ML120380">
    <property type="protein sequence ID" value="RPB00470.1"/>
    <property type="molecule type" value="Genomic_DNA"/>
</dbReference>
<organism evidence="1 2">
    <name type="scientific">Choiromyces venosus 120613-1</name>
    <dbReference type="NCBI Taxonomy" id="1336337"/>
    <lineage>
        <taxon>Eukaryota</taxon>
        <taxon>Fungi</taxon>
        <taxon>Dikarya</taxon>
        <taxon>Ascomycota</taxon>
        <taxon>Pezizomycotina</taxon>
        <taxon>Pezizomycetes</taxon>
        <taxon>Pezizales</taxon>
        <taxon>Tuberaceae</taxon>
        <taxon>Choiromyces</taxon>
    </lineage>
</organism>
<protein>
    <submittedName>
        <fullName evidence="1">Uncharacterized protein</fullName>
    </submittedName>
</protein>
<dbReference type="STRING" id="1336337.A0A3N4JQ87"/>
<sequence>MDEAERENVVNLDRTRHKTTSKEFPAQSYLILLIINALIYSRLNHLITSIALSPTETSIPTQLDPQTHLSLPYLHKSISTPLTYSISILPCKAHKNPSLHSEKQLFSAFSIGKDLALSQRLYSYSHSPANPDDSEVEDEGAQRASTSRVAYLQATQTAIEGALRPEHFPEFTITLLSITTTPAPHQSPNVQETYDSLKNIYLATLPKGTNPKILLRGEKLVRTLAMETYLASIGVHLLPQEPPLPPAAPSEGQPIPIKESIEKMRTYANVDSHVTLPPRMKNVLDAWTLGQDPWEPGAELGVAGGGSEVKVAAAGGGGGRRVLSRWQPKLQQLKL</sequence>
<dbReference type="Proteomes" id="UP000276215">
    <property type="component" value="Unassembled WGS sequence"/>
</dbReference>
<reference evidence="1 2" key="1">
    <citation type="journal article" date="2018" name="Nat. Ecol. Evol.">
        <title>Pezizomycetes genomes reveal the molecular basis of ectomycorrhizal truffle lifestyle.</title>
        <authorList>
            <person name="Murat C."/>
            <person name="Payen T."/>
            <person name="Noel B."/>
            <person name="Kuo A."/>
            <person name="Morin E."/>
            <person name="Chen J."/>
            <person name="Kohler A."/>
            <person name="Krizsan K."/>
            <person name="Balestrini R."/>
            <person name="Da Silva C."/>
            <person name="Montanini B."/>
            <person name="Hainaut M."/>
            <person name="Levati E."/>
            <person name="Barry K.W."/>
            <person name="Belfiori B."/>
            <person name="Cichocki N."/>
            <person name="Clum A."/>
            <person name="Dockter R.B."/>
            <person name="Fauchery L."/>
            <person name="Guy J."/>
            <person name="Iotti M."/>
            <person name="Le Tacon F."/>
            <person name="Lindquist E.A."/>
            <person name="Lipzen A."/>
            <person name="Malagnac F."/>
            <person name="Mello A."/>
            <person name="Molinier V."/>
            <person name="Miyauchi S."/>
            <person name="Poulain J."/>
            <person name="Riccioni C."/>
            <person name="Rubini A."/>
            <person name="Sitrit Y."/>
            <person name="Splivallo R."/>
            <person name="Traeger S."/>
            <person name="Wang M."/>
            <person name="Zifcakova L."/>
            <person name="Wipf D."/>
            <person name="Zambonelli A."/>
            <person name="Paolocci F."/>
            <person name="Nowrousian M."/>
            <person name="Ottonello S."/>
            <person name="Baldrian P."/>
            <person name="Spatafora J.W."/>
            <person name="Henrissat B."/>
            <person name="Nagy L.G."/>
            <person name="Aury J.M."/>
            <person name="Wincker P."/>
            <person name="Grigoriev I.V."/>
            <person name="Bonfante P."/>
            <person name="Martin F.M."/>
        </authorList>
    </citation>
    <scope>NUCLEOTIDE SEQUENCE [LARGE SCALE GENOMIC DNA]</scope>
    <source>
        <strain evidence="1 2">120613-1</strain>
    </source>
</reference>